<dbReference type="InterPro" id="IPR052359">
    <property type="entry name" value="HTH-type_reg/antitoxin"/>
</dbReference>
<keyword evidence="6" id="KW-1185">Reference proteome</keyword>
<dbReference type="GO" id="GO:0003677">
    <property type="term" value="F:DNA binding"/>
    <property type="evidence" value="ECO:0007669"/>
    <property type="project" value="UniProtKB-KW"/>
</dbReference>
<keyword evidence="3" id="KW-0804">Transcription</keyword>
<proteinExistence type="predicted"/>
<keyword evidence="2" id="KW-0238">DNA-binding</keyword>
<accession>G2GX65</accession>
<evidence type="ECO:0000259" key="4">
    <source>
        <dbReference type="PROSITE" id="PS50943"/>
    </source>
</evidence>
<dbReference type="NCBIfam" id="NF041265">
    <property type="entry name" value="NadS"/>
    <property type="match status" value="1"/>
</dbReference>
<dbReference type="Proteomes" id="UP000004116">
    <property type="component" value="Unassembled WGS sequence"/>
</dbReference>
<dbReference type="PANTHER" id="PTHR36511:SF3">
    <property type="entry name" value="ANTITOXIN HIGA-2"/>
    <property type="match status" value="1"/>
</dbReference>
<feature type="domain" description="HTH cro/C1-type" evidence="4">
    <location>
        <begin position="37"/>
        <end position="90"/>
    </location>
</feature>
<dbReference type="CDD" id="cd00093">
    <property type="entry name" value="HTH_XRE"/>
    <property type="match status" value="1"/>
</dbReference>
<dbReference type="Gene3D" id="1.10.260.40">
    <property type="entry name" value="lambda repressor-like DNA-binding domains"/>
    <property type="match status" value="1"/>
</dbReference>
<dbReference type="PANTHER" id="PTHR36511">
    <property type="entry name" value="MERR FAMILY BACTERIAL REGULATORY PROTEIN"/>
    <property type="match status" value="1"/>
</dbReference>
<dbReference type="PROSITE" id="PS50943">
    <property type="entry name" value="HTH_CROC1"/>
    <property type="match status" value="1"/>
</dbReference>
<dbReference type="InterPro" id="IPR001387">
    <property type="entry name" value="Cro/C1-type_HTH"/>
</dbReference>
<dbReference type="EMBL" id="AGCA01000069">
    <property type="protein sequence ID" value="EGY29663.1"/>
    <property type="molecule type" value="Genomic_DNA"/>
</dbReference>
<evidence type="ECO:0000256" key="1">
    <source>
        <dbReference type="ARBA" id="ARBA00023015"/>
    </source>
</evidence>
<evidence type="ECO:0000313" key="6">
    <source>
        <dbReference type="Proteomes" id="UP000004116"/>
    </source>
</evidence>
<dbReference type="InterPro" id="IPR047761">
    <property type="entry name" value="NadS-like"/>
</dbReference>
<dbReference type="SMART" id="SM00530">
    <property type="entry name" value="HTH_XRE"/>
    <property type="match status" value="1"/>
</dbReference>
<evidence type="ECO:0000256" key="2">
    <source>
        <dbReference type="ARBA" id="ARBA00023125"/>
    </source>
</evidence>
<dbReference type="RefSeq" id="WP_006705984.1">
    <property type="nucleotide sequence ID" value="NZ_AGCA01000069.1"/>
</dbReference>
<protein>
    <submittedName>
        <fullName evidence="5">Putative transcriptional regulator</fullName>
    </submittedName>
</protein>
<dbReference type="AlphaFoldDB" id="G2GX65"/>
<sequence length="96" mass="10731">MKDELFNELIESAKEAVEISKGHQIAARITTYELPDVKSIRDNTGLTQKQFALAVGVSPSLLEAWEQHNRVPKGSSLKVLRLLERDPSIFSVIQSL</sequence>
<dbReference type="SUPFAM" id="SSF47413">
    <property type="entry name" value="lambda repressor-like DNA-binding domains"/>
    <property type="match status" value="1"/>
</dbReference>
<evidence type="ECO:0000256" key="3">
    <source>
        <dbReference type="ARBA" id="ARBA00023163"/>
    </source>
</evidence>
<organism evidence="5 6">
    <name type="scientific">Candidatus Regiella insecticola 5.15</name>
    <dbReference type="NCBI Taxonomy" id="1005043"/>
    <lineage>
        <taxon>Bacteria</taxon>
        <taxon>Pseudomonadati</taxon>
        <taxon>Pseudomonadota</taxon>
        <taxon>Gammaproteobacteria</taxon>
        <taxon>Enterobacterales</taxon>
        <taxon>Enterobacteriaceae</taxon>
        <taxon>aphid secondary symbionts</taxon>
        <taxon>Candidatus Regiella</taxon>
    </lineage>
</organism>
<dbReference type="InterPro" id="IPR010982">
    <property type="entry name" value="Lambda_DNA-bd_dom_sf"/>
</dbReference>
<gene>
    <name evidence="5" type="ORF">Rin_00003540</name>
</gene>
<reference evidence="5 6" key="1">
    <citation type="journal article" date="2012" name="Genome Res.">
        <title>Genomic basis of endosymbiont-conferred protection against an insect parasitoid.</title>
        <authorList>
            <person name="Hansen A.K."/>
            <person name="Vorburger C."/>
            <person name="Moran N.A."/>
        </authorList>
    </citation>
    <scope>NUCLEOTIDE SEQUENCE [LARGE SCALE GENOMIC DNA]</scope>
    <source>
        <strain evidence="6">R5.15</strain>
    </source>
</reference>
<dbReference type="OrthoDB" id="9799384at2"/>
<keyword evidence="1" id="KW-0805">Transcription regulation</keyword>
<comment type="caution">
    <text evidence="5">The sequence shown here is derived from an EMBL/GenBank/DDBJ whole genome shotgun (WGS) entry which is preliminary data.</text>
</comment>
<name>G2GX65_9ENTR</name>
<dbReference type="Pfam" id="PF01381">
    <property type="entry name" value="HTH_3"/>
    <property type="match status" value="1"/>
</dbReference>
<evidence type="ECO:0000313" key="5">
    <source>
        <dbReference type="EMBL" id="EGY29663.1"/>
    </source>
</evidence>